<dbReference type="InterPro" id="IPR009492">
    <property type="entry name" value="TniQ"/>
</dbReference>
<dbReference type="Proteomes" id="UP000252085">
    <property type="component" value="Unassembled WGS sequence"/>
</dbReference>
<proteinExistence type="predicted"/>
<feature type="domain" description="HTH cro/C1-type" evidence="1">
    <location>
        <begin position="270"/>
        <end position="312"/>
    </location>
</feature>
<sequence>MLASVLETYESWNLKKPLIPQRSRLYQPQPVGLGTPYIESLTGYIARIAELHGVLPGVLMTREIAPMVNKLYFQNGANRGFREIFNRSQALNGMGEMAADLVQVLQKLTLRDDLRFLTMLFWSNILTPRNLFRTRKAWCPICYQERHQNGLVVYEQLLWTINLITICPQHQKPLLDFCPHCNHESPLLNWRSRPGYCSKCGEWLGANQCLKTFTDGEGSIKLQLEWQYWTANVVGELILAAQCFESAPSKENITKSLNIVIDKVAENNAAAFSRLIGVPKNSLWMWQSTKTLPELNTLLKICYELEISLVEFLTPKNIITKSFTKVSQKHLQLSRTPRVSPKSFDQYQVKDALLAILAGNEEPPPTMEEVGKRLGHHNRTISRHFPDLCSAISAKCRNYNKACRLKSIEKLCSEVREIVLSLNAQGVYPTEGRVCELMPNPGCFRYKQVRAAFNDARREFGL</sequence>
<gene>
    <name evidence="2" type="ORF">A6769_10320</name>
</gene>
<accession>A0A367RNR4</accession>
<comment type="caution">
    <text evidence="2">The sequence shown here is derived from an EMBL/GenBank/DDBJ whole genome shotgun (WGS) entry which is preliminary data.</text>
</comment>
<evidence type="ECO:0000313" key="3">
    <source>
        <dbReference type="Proteomes" id="UP000252085"/>
    </source>
</evidence>
<reference evidence="2 3" key="1">
    <citation type="submission" date="2016-04" db="EMBL/GenBank/DDBJ databases">
        <authorList>
            <person name="Evans L.H."/>
            <person name="Alamgir A."/>
            <person name="Owens N."/>
            <person name="Weber N.D."/>
            <person name="Virtaneva K."/>
            <person name="Barbian K."/>
            <person name="Babar A."/>
            <person name="Rosenke K."/>
        </authorList>
    </citation>
    <scope>NUCLEOTIDE SEQUENCE [LARGE SCALE GENOMIC DNA]</scope>
    <source>
        <strain evidence="2">NIES-2108</strain>
    </source>
</reference>
<dbReference type="InterPro" id="IPR001387">
    <property type="entry name" value="Cro/C1-type_HTH"/>
</dbReference>
<evidence type="ECO:0000259" key="1">
    <source>
        <dbReference type="PROSITE" id="PS50943"/>
    </source>
</evidence>
<name>A0A367RNR4_NOSPU</name>
<organism evidence="2 3">
    <name type="scientific">Nostoc punctiforme NIES-2108</name>
    <dbReference type="NCBI Taxonomy" id="1356359"/>
    <lineage>
        <taxon>Bacteria</taxon>
        <taxon>Bacillati</taxon>
        <taxon>Cyanobacteriota</taxon>
        <taxon>Cyanophyceae</taxon>
        <taxon>Nostocales</taxon>
        <taxon>Nostocaceae</taxon>
        <taxon>Nostoc</taxon>
    </lineage>
</organism>
<dbReference type="PROSITE" id="PS50943">
    <property type="entry name" value="HTH_CROC1"/>
    <property type="match status" value="1"/>
</dbReference>
<dbReference type="AlphaFoldDB" id="A0A367RNR4"/>
<protein>
    <recommendedName>
        <fullName evidence="1">HTH cro/C1-type domain-containing protein</fullName>
    </recommendedName>
</protein>
<evidence type="ECO:0000313" key="2">
    <source>
        <dbReference type="EMBL" id="RCJ38135.1"/>
    </source>
</evidence>
<dbReference type="EMBL" id="LXQE01000125">
    <property type="protein sequence ID" value="RCJ38135.1"/>
    <property type="molecule type" value="Genomic_DNA"/>
</dbReference>
<dbReference type="Pfam" id="PF06527">
    <property type="entry name" value="TniQ"/>
    <property type="match status" value="1"/>
</dbReference>